<sequence>MKQQTLEEAAKEFARSVINSFRNSGVPSSISDIKEMISLGFKNGAEWQANQSPWISVEQAFPPLGVNVIHTNINTGYFYCGQVNNVSTVALGWTPLGEVIVTHYMMIPPLTFDEILEANKDVLERIKEKEVRHG</sequence>
<proteinExistence type="predicted"/>
<gene>
    <name evidence="1" type="ORF">KHY35_08370</name>
</gene>
<evidence type="ECO:0000313" key="2">
    <source>
        <dbReference type="Proteomes" id="UP000782901"/>
    </source>
</evidence>
<accession>A0A943DMZ4</accession>
<dbReference type="Proteomes" id="UP000782901">
    <property type="component" value="Unassembled WGS sequence"/>
</dbReference>
<dbReference type="AlphaFoldDB" id="A0A943DMZ4"/>
<protein>
    <recommendedName>
        <fullName evidence="3">DUF551 domain-containing protein</fullName>
    </recommendedName>
</protein>
<name>A0A943DMZ4_BACT4</name>
<comment type="caution">
    <text evidence="1">The sequence shown here is derived from an EMBL/GenBank/DDBJ whole genome shotgun (WGS) entry which is preliminary data.</text>
</comment>
<evidence type="ECO:0000313" key="1">
    <source>
        <dbReference type="EMBL" id="MBS5410716.1"/>
    </source>
</evidence>
<evidence type="ECO:0008006" key="3">
    <source>
        <dbReference type="Google" id="ProtNLM"/>
    </source>
</evidence>
<dbReference type="EMBL" id="JAGZEE010000010">
    <property type="protein sequence ID" value="MBS5410716.1"/>
    <property type="molecule type" value="Genomic_DNA"/>
</dbReference>
<organism evidence="1 2">
    <name type="scientific">Bacteroides thetaiotaomicron</name>
    <dbReference type="NCBI Taxonomy" id="818"/>
    <lineage>
        <taxon>Bacteria</taxon>
        <taxon>Pseudomonadati</taxon>
        <taxon>Bacteroidota</taxon>
        <taxon>Bacteroidia</taxon>
        <taxon>Bacteroidales</taxon>
        <taxon>Bacteroidaceae</taxon>
        <taxon>Bacteroides</taxon>
    </lineage>
</organism>
<reference evidence="1" key="1">
    <citation type="submission" date="2021-02" db="EMBL/GenBank/DDBJ databases">
        <title>Infant gut strain persistence is associated with maternal origin, phylogeny, and functional potential including surface adhesion and iron acquisition.</title>
        <authorList>
            <person name="Lou Y.C."/>
        </authorList>
    </citation>
    <scope>NUCLEOTIDE SEQUENCE</scope>
    <source>
        <strain evidence="1">L3_082_243G1_dasL3_082_243G1_maxbin2.maxbin.015s ta_sub</strain>
    </source>
</reference>